<reference evidence="2 3" key="1">
    <citation type="submission" date="2021-05" db="EMBL/GenBank/DDBJ databases">
        <title>Novel species in genus Cellulomonas.</title>
        <authorList>
            <person name="Zhang G."/>
        </authorList>
    </citation>
    <scope>NUCLEOTIDE SEQUENCE [LARGE SCALE GENOMIC DNA]</scope>
    <source>
        <strain evidence="3">zg-ZUI222</strain>
    </source>
</reference>
<evidence type="ECO:0000313" key="3">
    <source>
        <dbReference type="Proteomes" id="UP000677804"/>
    </source>
</evidence>
<dbReference type="EMBL" id="CP074405">
    <property type="protein sequence ID" value="QVI64287.1"/>
    <property type="molecule type" value="Genomic_DNA"/>
</dbReference>
<feature type="transmembrane region" description="Helical" evidence="1">
    <location>
        <begin position="42"/>
        <end position="72"/>
    </location>
</feature>
<accession>A0ABX8DDE4</accession>
<sequence length="112" mass="11595">MPDGPPEAPEVPPEERPLDPRSIARASLAAGRNRSLWWTLSGIAVAVVVTFLTDAVVGTRVLAVLLLGYAVVRGAGKDAPVAVTVRSQPVDVAVLVSGALALLVLAQIVPVR</sequence>
<evidence type="ECO:0000313" key="2">
    <source>
        <dbReference type="EMBL" id="QVI64287.1"/>
    </source>
</evidence>
<gene>
    <name evidence="2" type="ORF">KG103_12730</name>
</gene>
<keyword evidence="3" id="KW-1185">Reference proteome</keyword>
<evidence type="ECO:0000256" key="1">
    <source>
        <dbReference type="SAM" id="Phobius"/>
    </source>
</evidence>
<organism evidence="2 3">
    <name type="scientific">Cellulomonas wangleii</name>
    <dbReference type="NCBI Taxonomy" id="2816956"/>
    <lineage>
        <taxon>Bacteria</taxon>
        <taxon>Bacillati</taxon>
        <taxon>Actinomycetota</taxon>
        <taxon>Actinomycetes</taxon>
        <taxon>Micrococcales</taxon>
        <taxon>Cellulomonadaceae</taxon>
        <taxon>Cellulomonas</taxon>
    </lineage>
</organism>
<protein>
    <submittedName>
        <fullName evidence="2">DUF3017 domain-containing protein</fullName>
    </submittedName>
</protein>
<keyword evidence="1" id="KW-1133">Transmembrane helix</keyword>
<proteinExistence type="predicted"/>
<feature type="transmembrane region" description="Helical" evidence="1">
    <location>
        <begin position="92"/>
        <end position="111"/>
    </location>
</feature>
<name>A0ABX8DDE4_9CELL</name>
<keyword evidence="1" id="KW-0812">Transmembrane</keyword>
<keyword evidence="1" id="KW-0472">Membrane</keyword>
<dbReference type="Proteomes" id="UP000677804">
    <property type="component" value="Chromosome"/>
</dbReference>